<feature type="region of interest" description="Disordered" evidence="2">
    <location>
        <begin position="343"/>
        <end position="365"/>
    </location>
</feature>
<dbReference type="OrthoDB" id="2879738at2759"/>
<keyword evidence="1" id="KW-0175">Coiled coil</keyword>
<feature type="coiled-coil region" evidence="1">
    <location>
        <begin position="103"/>
        <end position="169"/>
    </location>
</feature>
<evidence type="ECO:0000313" key="3">
    <source>
        <dbReference type="EMBL" id="OCH96510.1"/>
    </source>
</evidence>
<gene>
    <name evidence="3" type="ORF">OBBRIDRAFT_7416</name>
</gene>
<evidence type="ECO:0000256" key="1">
    <source>
        <dbReference type="SAM" id="Coils"/>
    </source>
</evidence>
<protein>
    <submittedName>
        <fullName evidence="3">Uncharacterized protein</fullName>
    </submittedName>
</protein>
<evidence type="ECO:0000313" key="4">
    <source>
        <dbReference type="Proteomes" id="UP000250043"/>
    </source>
</evidence>
<dbReference type="EMBL" id="KV722330">
    <property type="protein sequence ID" value="OCH96510.1"/>
    <property type="molecule type" value="Genomic_DNA"/>
</dbReference>
<proteinExistence type="predicted"/>
<sequence length="365" mass="41191">METISGDPELAQELVQLLGNELKSLRQQLKESQAKNSREASQVSRDAEKEVLKEEILLLRQELGAMHLRLDAALAGQDSKSHTDNLIAYDEVCVQLSGVLIAKEKQEREHAEAMTRIEEQMNLYRQKSKTRKAERDILAKSFDELSSKLEEVAAERDSAQSESKELRVVSERALFNIESFLSMSAPNSFPLACDIINQSFKQIPHINKIKDVCGIDSFLTTKADEVIWPDTATDRCIIVTPMYRWNPDLSGSGAWEPVLRAQSLHADPLRVHDLVHFNGKRAFGTNIVQSVLSRTTLKHDMVPPMIKRMTRRMYSDGILKVECFGMRCVGFNQALFDALQAHPNSHKRKHGDDAGRSNKKAKQPA</sequence>
<name>A0A8E2DVE3_9APHY</name>
<keyword evidence="4" id="KW-1185">Reference proteome</keyword>
<dbReference type="AlphaFoldDB" id="A0A8E2DVE3"/>
<organism evidence="3 4">
    <name type="scientific">Obba rivulosa</name>
    <dbReference type="NCBI Taxonomy" id="1052685"/>
    <lineage>
        <taxon>Eukaryota</taxon>
        <taxon>Fungi</taxon>
        <taxon>Dikarya</taxon>
        <taxon>Basidiomycota</taxon>
        <taxon>Agaricomycotina</taxon>
        <taxon>Agaricomycetes</taxon>
        <taxon>Polyporales</taxon>
        <taxon>Gelatoporiaceae</taxon>
        <taxon>Obba</taxon>
    </lineage>
</organism>
<reference evidence="3 4" key="1">
    <citation type="submission" date="2016-07" db="EMBL/GenBank/DDBJ databases">
        <title>Draft genome of the white-rot fungus Obba rivulosa 3A-2.</title>
        <authorList>
            <consortium name="DOE Joint Genome Institute"/>
            <person name="Miettinen O."/>
            <person name="Riley R."/>
            <person name="Acob R."/>
            <person name="Barry K."/>
            <person name="Cullen D."/>
            <person name="De Vries R."/>
            <person name="Hainaut M."/>
            <person name="Hatakka A."/>
            <person name="Henrissat B."/>
            <person name="Hilden K."/>
            <person name="Kuo R."/>
            <person name="Labutti K."/>
            <person name="Lipzen A."/>
            <person name="Makela M.R."/>
            <person name="Sandor L."/>
            <person name="Spatafora J.W."/>
            <person name="Grigoriev I.V."/>
            <person name="Hibbett D.S."/>
        </authorList>
    </citation>
    <scope>NUCLEOTIDE SEQUENCE [LARGE SCALE GENOMIC DNA]</scope>
    <source>
        <strain evidence="3 4">3A-2</strain>
    </source>
</reference>
<accession>A0A8E2DVE3</accession>
<dbReference type="Proteomes" id="UP000250043">
    <property type="component" value="Unassembled WGS sequence"/>
</dbReference>
<feature type="coiled-coil region" evidence="1">
    <location>
        <begin position="15"/>
        <end position="42"/>
    </location>
</feature>
<evidence type="ECO:0000256" key="2">
    <source>
        <dbReference type="SAM" id="MobiDB-lite"/>
    </source>
</evidence>